<feature type="transmembrane region" description="Helical" evidence="9">
    <location>
        <begin position="134"/>
        <end position="152"/>
    </location>
</feature>
<keyword evidence="7 9" id="KW-0472">Membrane</keyword>
<feature type="transmembrane region" description="Helical" evidence="9">
    <location>
        <begin position="21"/>
        <end position="43"/>
    </location>
</feature>
<dbReference type="GO" id="GO:0005886">
    <property type="term" value="C:plasma membrane"/>
    <property type="evidence" value="ECO:0007669"/>
    <property type="project" value="UniProtKB-SubCell"/>
</dbReference>
<proteinExistence type="inferred from homology"/>
<keyword evidence="5 9" id="KW-0812">Transmembrane</keyword>
<accession>A0A1I5KMQ7</accession>
<keyword evidence="12" id="KW-1185">Reference proteome</keyword>
<dbReference type="GO" id="GO:0015740">
    <property type="term" value="P:C4-dicarboxylate transport"/>
    <property type="evidence" value="ECO:0007669"/>
    <property type="project" value="TreeGrafter"/>
</dbReference>
<gene>
    <name evidence="11" type="ORF">SAMN04488056_11482</name>
</gene>
<evidence type="ECO:0000256" key="1">
    <source>
        <dbReference type="ARBA" id="ARBA00004429"/>
    </source>
</evidence>
<keyword evidence="6 9" id="KW-1133">Transmembrane helix</keyword>
<comment type="subcellular location">
    <subcellularLocation>
        <location evidence="1 9">Cell inner membrane</location>
        <topology evidence="1 9">Multi-pass membrane protein</topology>
    </subcellularLocation>
</comment>
<feature type="domain" description="Tripartite ATP-independent periplasmic transporters DctQ component" evidence="10">
    <location>
        <begin position="31"/>
        <end position="160"/>
    </location>
</feature>
<dbReference type="EMBL" id="FOVR01000014">
    <property type="protein sequence ID" value="SFO86222.1"/>
    <property type="molecule type" value="Genomic_DNA"/>
</dbReference>
<dbReference type="PANTHER" id="PTHR35011">
    <property type="entry name" value="2,3-DIKETO-L-GULONATE TRAP TRANSPORTER SMALL PERMEASE PROTEIN YIAM"/>
    <property type="match status" value="1"/>
</dbReference>
<evidence type="ECO:0000256" key="5">
    <source>
        <dbReference type="ARBA" id="ARBA00022692"/>
    </source>
</evidence>
<dbReference type="Pfam" id="PF04290">
    <property type="entry name" value="DctQ"/>
    <property type="match status" value="1"/>
</dbReference>
<evidence type="ECO:0000313" key="11">
    <source>
        <dbReference type="EMBL" id="SFO86222.1"/>
    </source>
</evidence>
<evidence type="ECO:0000256" key="7">
    <source>
        <dbReference type="ARBA" id="ARBA00023136"/>
    </source>
</evidence>
<name>A0A1I5KMQ7_9HYPH</name>
<dbReference type="RefSeq" id="WP_090075074.1">
    <property type="nucleotide sequence ID" value="NZ_FOVR01000014.1"/>
</dbReference>
<evidence type="ECO:0000256" key="2">
    <source>
        <dbReference type="ARBA" id="ARBA00022448"/>
    </source>
</evidence>
<comment type="function">
    <text evidence="9">Part of the tripartite ATP-independent periplasmic (TRAP) transport system.</text>
</comment>
<dbReference type="InterPro" id="IPR007387">
    <property type="entry name" value="TRAP_DctQ"/>
</dbReference>
<evidence type="ECO:0000256" key="4">
    <source>
        <dbReference type="ARBA" id="ARBA00022519"/>
    </source>
</evidence>
<dbReference type="PANTHER" id="PTHR35011:SF2">
    <property type="entry name" value="2,3-DIKETO-L-GULONATE TRAP TRANSPORTER SMALL PERMEASE PROTEIN YIAM"/>
    <property type="match status" value="1"/>
</dbReference>
<evidence type="ECO:0000256" key="3">
    <source>
        <dbReference type="ARBA" id="ARBA00022475"/>
    </source>
</evidence>
<keyword evidence="4 9" id="KW-0997">Cell inner membrane</keyword>
<keyword evidence="2 9" id="KW-0813">Transport</keyword>
<evidence type="ECO:0000256" key="6">
    <source>
        <dbReference type="ARBA" id="ARBA00022989"/>
    </source>
</evidence>
<feature type="transmembrane region" description="Helical" evidence="9">
    <location>
        <begin position="94"/>
        <end position="114"/>
    </location>
</feature>
<comment type="subunit">
    <text evidence="9">The complex comprises the extracytoplasmic solute receptor protein and the two transmembrane proteins.</text>
</comment>
<dbReference type="InterPro" id="IPR055348">
    <property type="entry name" value="DctQ"/>
</dbReference>
<dbReference type="STRING" id="655353.SAMN04488056_11482"/>
<keyword evidence="3" id="KW-1003">Cell membrane</keyword>
<evidence type="ECO:0000313" key="12">
    <source>
        <dbReference type="Proteomes" id="UP000199236"/>
    </source>
</evidence>
<evidence type="ECO:0000256" key="9">
    <source>
        <dbReference type="RuleBase" id="RU369079"/>
    </source>
</evidence>
<organism evidence="11 12">
    <name type="scientific">Cohaesibacter marisflavi</name>
    <dbReference type="NCBI Taxonomy" id="655353"/>
    <lineage>
        <taxon>Bacteria</taxon>
        <taxon>Pseudomonadati</taxon>
        <taxon>Pseudomonadota</taxon>
        <taxon>Alphaproteobacteria</taxon>
        <taxon>Hyphomicrobiales</taxon>
        <taxon>Cohaesibacteraceae</taxon>
    </lineage>
</organism>
<reference evidence="11 12" key="1">
    <citation type="submission" date="2016-10" db="EMBL/GenBank/DDBJ databases">
        <authorList>
            <person name="de Groot N.N."/>
        </authorList>
    </citation>
    <scope>NUCLEOTIDE SEQUENCE [LARGE SCALE GENOMIC DNA]</scope>
    <source>
        <strain evidence="11 12">CGMCC 1.9157</strain>
    </source>
</reference>
<feature type="transmembrane region" description="Helical" evidence="9">
    <location>
        <begin position="55"/>
        <end position="73"/>
    </location>
</feature>
<dbReference type="GO" id="GO:0022857">
    <property type="term" value="F:transmembrane transporter activity"/>
    <property type="evidence" value="ECO:0007669"/>
    <property type="project" value="UniProtKB-UniRule"/>
</dbReference>
<evidence type="ECO:0000259" key="10">
    <source>
        <dbReference type="Pfam" id="PF04290"/>
    </source>
</evidence>
<sequence length="174" mass="19644">MLASLEKGLSRVNAPLARLGSWIGGAMLVAMTVIVLLQVVFRYLLGMPLSWTDELSRFLMIYMAYLCLPLIYLQDKNIAMTFLLEALKQRRGRHLLMVVIHILAILTFCVWIKFGYDFFLRGGSRADSLPISMRFIYAAPPILMTITLLSAFQKIVAELRLFMADAPGEQTPAL</sequence>
<dbReference type="AlphaFoldDB" id="A0A1I5KMQ7"/>
<evidence type="ECO:0000256" key="8">
    <source>
        <dbReference type="ARBA" id="ARBA00038436"/>
    </source>
</evidence>
<dbReference type="Proteomes" id="UP000199236">
    <property type="component" value="Unassembled WGS sequence"/>
</dbReference>
<dbReference type="OrthoDB" id="7843639at2"/>
<protein>
    <recommendedName>
        <fullName evidence="9">TRAP transporter small permease protein</fullName>
    </recommendedName>
</protein>
<comment type="similarity">
    <text evidence="8 9">Belongs to the TRAP transporter small permease family.</text>
</comment>